<evidence type="ECO:0000313" key="3">
    <source>
        <dbReference type="Proteomes" id="UP000030762"/>
    </source>
</evidence>
<organism evidence="2 3">
    <name type="scientific">Saprolegnia diclina (strain VS20)</name>
    <dbReference type="NCBI Taxonomy" id="1156394"/>
    <lineage>
        <taxon>Eukaryota</taxon>
        <taxon>Sar</taxon>
        <taxon>Stramenopiles</taxon>
        <taxon>Oomycota</taxon>
        <taxon>Saprolegniomycetes</taxon>
        <taxon>Saprolegniales</taxon>
        <taxon>Saprolegniaceae</taxon>
        <taxon>Saprolegnia</taxon>
    </lineage>
</organism>
<accession>T0S8T3</accession>
<dbReference type="OrthoDB" id="76714at2759"/>
<feature type="transmembrane region" description="Helical" evidence="1">
    <location>
        <begin position="104"/>
        <end position="126"/>
    </location>
</feature>
<dbReference type="STRING" id="1156394.T0S8T3"/>
<dbReference type="VEuPathDB" id="FungiDB:SDRG_04000"/>
<keyword evidence="1" id="KW-0472">Membrane</keyword>
<dbReference type="EMBL" id="JH767140">
    <property type="protein sequence ID" value="EQC39047.1"/>
    <property type="molecule type" value="Genomic_DNA"/>
</dbReference>
<protein>
    <submittedName>
        <fullName evidence="2">Uncharacterized protein</fullName>
    </submittedName>
</protein>
<dbReference type="InParanoid" id="T0S8T3"/>
<dbReference type="GeneID" id="19944727"/>
<feature type="transmembrane region" description="Helical" evidence="1">
    <location>
        <begin position="20"/>
        <end position="40"/>
    </location>
</feature>
<dbReference type="RefSeq" id="XP_008607871.1">
    <property type="nucleotide sequence ID" value="XM_008609649.1"/>
</dbReference>
<feature type="transmembrane region" description="Helical" evidence="1">
    <location>
        <begin position="60"/>
        <end position="84"/>
    </location>
</feature>
<gene>
    <name evidence="2" type="ORF">SDRG_04000</name>
</gene>
<keyword evidence="3" id="KW-1185">Reference proteome</keyword>
<dbReference type="Proteomes" id="UP000030762">
    <property type="component" value="Unassembled WGS sequence"/>
</dbReference>
<proteinExistence type="predicted"/>
<sequence length="129" mass="13690">LAFSKALIKEDAQVTRDAVAYSYYIQYASIATGCLAVVLLPSQKAAVAELKKNGGSQPRVAAFIFFSFFTTLCVAVTGSLSSMYESTNCLLLAGGDGCEVAPSSTYLLGIFVPVGLALLLIAKFTFFHK</sequence>
<feature type="non-terminal residue" evidence="2">
    <location>
        <position position="1"/>
    </location>
</feature>
<keyword evidence="1" id="KW-1133">Transmembrane helix</keyword>
<evidence type="ECO:0000256" key="1">
    <source>
        <dbReference type="SAM" id="Phobius"/>
    </source>
</evidence>
<keyword evidence="1" id="KW-0812">Transmembrane</keyword>
<name>T0S8T3_SAPDV</name>
<evidence type="ECO:0000313" key="2">
    <source>
        <dbReference type="EMBL" id="EQC39047.1"/>
    </source>
</evidence>
<dbReference type="AlphaFoldDB" id="T0S8T3"/>
<reference evidence="2 3" key="1">
    <citation type="submission" date="2012-04" db="EMBL/GenBank/DDBJ databases">
        <title>The Genome Sequence of Saprolegnia declina VS20.</title>
        <authorList>
            <consortium name="The Broad Institute Genome Sequencing Platform"/>
            <person name="Russ C."/>
            <person name="Nusbaum C."/>
            <person name="Tyler B."/>
            <person name="van West P."/>
            <person name="Dieguez-Uribeondo J."/>
            <person name="de Bruijn I."/>
            <person name="Tripathy S."/>
            <person name="Jiang R."/>
            <person name="Young S.K."/>
            <person name="Zeng Q."/>
            <person name="Gargeya S."/>
            <person name="Fitzgerald M."/>
            <person name="Haas B."/>
            <person name="Abouelleil A."/>
            <person name="Alvarado L."/>
            <person name="Arachchi H.M."/>
            <person name="Berlin A."/>
            <person name="Chapman S.B."/>
            <person name="Goldberg J."/>
            <person name="Griggs A."/>
            <person name="Gujja S."/>
            <person name="Hansen M."/>
            <person name="Howarth C."/>
            <person name="Imamovic A."/>
            <person name="Larimer J."/>
            <person name="McCowen C."/>
            <person name="Montmayeur A."/>
            <person name="Murphy C."/>
            <person name="Neiman D."/>
            <person name="Pearson M."/>
            <person name="Priest M."/>
            <person name="Roberts A."/>
            <person name="Saif S."/>
            <person name="Shea T."/>
            <person name="Sisk P."/>
            <person name="Sykes S."/>
            <person name="Wortman J."/>
            <person name="Nusbaum C."/>
            <person name="Birren B."/>
        </authorList>
    </citation>
    <scope>NUCLEOTIDE SEQUENCE [LARGE SCALE GENOMIC DNA]</scope>
    <source>
        <strain evidence="2 3">VS20</strain>
    </source>
</reference>